<evidence type="ECO:0000313" key="4">
    <source>
        <dbReference type="Proteomes" id="UP000535406"/>
    </source>
</evidence>
<evidence type="ECO:0000313" key="3">
    <source>
        <dbReference type="EMBL" id="MBB5044710.1"/>
    </source>
</evidence>
<protein>
    <submittedName>
        <fullName evidence="3">Acyl-CoA thioester hydrolase</fullName>
        <ecNumber evidence="3">3.1.2.-</ecNumber>
    </submittedName>
</protein>
<dbReference type="GO" id="GO:0047617">
    <property type="term" value="F:fatty acyl-CoA hydrolase activity"/>
    <property type="evidence" value="ECO:0007669"/>
    <property type="project" value="TreeGrafter"/>
</dbReference>
<dbReference type="Proteomes" id="UP000535406">
    <property type="component" value="Unassembled WGS sequence"/>
</dbReference>
<reference evidence="3 4" key="1">
    <citation type="submission" date="2020-08" db="EMBL/GenBank/DDBJ databases">
        <title>Genomic Encyclopedia of Type Strains, Phase IV (KMG-IV): sequencing the most valuable type-strain genomes for metagenomic binning, comparative biology and taxonomic classification.</title>
        <authorList>
            <person name="Goeker M."/>
        </authorList>
    </citation>
    <scope>NUCLEOTIDE SEQUENCE [LARGE SCALE GENOMIC DNA]</scope>
    <source>
        <strain evidence="3 4">DSM 21319</strain>
    </source>
</reference>
<dbReference type="Pfam" id="PF13279">
    <property type="entry name" value="4HBT_2"/>
    <property type="match status" value="1"/>
</dbReference>
<dbReference type="CDD" id="cd00586">
    <property type="entry name" value="4HBT"/>
    <property type="match status" value="1"/>
</dbReference>
<dbReference type="RefSeq" id="WP_343059584.1">
    <property type="nucleotide sequence ID" value="NZ_JACHIK010000020.1"/>
</dbReference>
<dbReference type="InterPro" id="IPR050563">
    <property type="entry name" value="4-hydroxybenzoyl-CoA_TE"/>
</dbReference>
<evidence type="ECO:0000256" key="2">
    <source>
        <dbReference type="ARBA" id="ARBA00022801"/>
    </source>
</evidence>
<sequence length="133" mass="14752">MEQAADITVGEVRIPFRDIDMHGHMHNAAYYAHAEAAVAGLWRHRPQGENDPVYFVRKSGCTFHRGLRLDDVARFKVAVTRIGATSLTFAVAITSEGAPVAELEIVWVAVDPATRQPVNVPQTVRDWLKAFLS</sequence>
<dbReference type="PANTHER" id="PTHR31793:SF27">
    <property type="entry name" value="NOVEL THIOESTERASE SUPERFAMILY DOMAIN AND SAPOSIN A-TYPE DOMAIN CONTAINING PROTEIN (0610012H03RIK)"/>
    <property type="match status" value="1"/>
</dbReference>
<keyword evidence="2 3" id="KW-0378">Hydrolase</keyword>
<accession>A0A7W7YYJ0</accession>
<dbReference type="Gene3D" id="3.10.129.10">
    <property type="entry name" value="Hotdog Thioesterase"/>
    <property type="match status" value="1"/>
</dbReference>
<proteinExistence type="inferred from homology"/>
<dbReference type="InterPro" id="IPR029069">
    <property type="entry name" value="HotDog_dom_sf"/>
</dbReference>
<comment type="similarity">
    <text evidence="1">Belongs to the 4-hydroxybenzoyl-CoA thioesterase family.</text>
</comment>
<dbReference type="EMBL" id="JACHIK010000020">
    <property type="protein sequence ID" value="MBB5044710.1"/>
    <property type="molecule type" value="Genomic_DNA"/>
</dbReference>
<dbReference type="SUPFAM" id="SSF54637">
    <property type="entry name" value="Thioesterase/thiol ester dehydrase-isomerase"/>
    <property type="match status" value="1"/>
</dbReference>
<organism evidence="3 4">
    <name type="scientific">Shinella fusca</name>
    <dbReference type="NCBI Taxonomy" id="544480"/>
    <lineage>
        <taxon>Bacteria</taxon>
        <taxon>Pseudomonadati</taxon>
        <taxon>Pseudomonadota</taxon>
        <taxon>Alphaproteobacteria</taxon>
        <taxon>Hyphomicrobiales</taxon>
        <taxon>Rhizobiaceae</taxon>
        <taxon>Shinella</taxon>
    </lineage>
</organism>
<dbReference type="PANTHER" id="PTHR31793">
    <property type="entry name" value="4-HYDROXYBENZOYL-COA THIOESTERASE FAMILY MEMBER"/>
    <property type="match status" value="1"/>
</dbReference>
<keyword evidence="4" id="KW-1185">Reference proteome</keyword>
<dbReference type="EC" id="3.1.2.-" evidence="3"/>
<comment type="caution">
    <text evidence="3">The sequence shown here is derived from an EMBL/GenBank/DDBJ whole genome shotgun (WGS) entry which is preliminary data.</text>
</comment>
<gene>
    <name evidence="3" type="ORF">HNQ66_004137</name>
</gene>
<dbReference type="AlphaFoldDB" id="A0A7W7YYJ0"/>
<evidence type="ECO:0000256" key="1">
    <source>
        <dbReference type="ARBA" id="ARBA00005953"/>
    </source>
</evidence>
<name>A0A7W7YYJ0_9HYPH</name>